<gene>
    <name evidence="1" type="ORF">ABRQ07_09200</name>
</gene>
<keyword evidence="2" id="KW-1185">Reference proteome</keyword>
<organism evidence="1 2">
    <name type="scientific">Pectobacterium polonicum</name>
    <dbReference type="NCBI Taxonomy" id="2485124"/>
    <lineage>
        <taxon>Bacteria</taxon>
        <taxon>Pseudomonadati</taxon>
        <taxon>Pseudomonadota</taxon>
        <taxon>Gammaproteobacteria</taxon>
        <taxon>Enterobacterales</taxon>
        <taxon>Pectobacteriaceae</taxon>
        <taxon>Pectobacterium</taxon>
    </lineage>
</organism>
<dbReference type="EMBL" id="JBEHEF010000005">
    <property type="protein sequence ID" value="MEQ9937786.1"/>
    <property type="molecule type" value="Genomic_DNA"/>
</dbReference>
<dbReference type="RefSeq" id="WP_349960459.1">
    <property type="nucleotide sequence ID" value="NZ_JBEHEF010000005.1"/>
</dbReference>
<comment type="caution">
    <text evidence="1">The sequence shown here is derived from an EMBL/GenBank/DDBJ whole genome shotgun (WGS) entry which is preliminary data.</text>
</comment>
<accession>A0ABV1P9J5</accession>
<evidence type="ECO:0000313" key="2">
    <source>
        <dbReference type="Proteomes" id="UP001463408"/>
    </source>
</evidence>
<evidence type="ECO:0000313" key="1">
    <source>
        <dbReference type="EMBL" id="MEQ9937786.1"/>
    </source>
</evidence>
<protein>
    <submittedName>
        <fullName evidence="1">Uncharacterized protein</fullName>
    </submittedName>
</protein>
<proteinExistence type="predicted"/>
<dbReference type="Proteomes" id="UP001463408">
    <property type="component" value="Unassembled WGS sequence"/>
</dbReference>
<sequence length="216" mass="23730">MPLFRESGGVFAPAQRLDINDSGTIKNVVAAWICDNGVFKPVFPNEREYHDPAAYYDMANAWSVTIARASAAEESGLGFRGFKISECRIPSAGHGAGDIDWSIVEVIVIDSGAQIICDASSTSATQPSSLFIEYNGGSTVNLGSYTSTNTNYAVSVRSGFIGQAALYNYLKLTLHPADFSDKYNKQLGVRWRWHSKLHNMYFEYIFTNASMIITPV</sequence>
<reference evidence="1 2" key="1">
    <citation type="submission" date="2024-06" db="EMBL/GenBank/DDBJ databases">
        <title>Pangenomics to understand the prophage dynamics in the radiating lineages of P. brasiliense.</title>
        <authorList>
            <person name="Pardeshi L.A."/>
            <person name="Van Duivenbode I."/>
            <person name="Jonkheer E.M."/>
            <person name="Pel M.J.C."/>
            <person name="Kupczok A."/>
            <person name="De Ridder D."/>
            <person name="Smit S."/>
            <person name="Van Der Lee T.J."/>
        </authorList>
    </citation>
    <scope>NUCLEOTIDE SEQUENCE [LARGE SCALE GENOMIC DNA]</scope>
    <source>
        <strain evidence="1 2">PD 8607</strain>
    </source>
</reference>
<name>A0ABV1P9J5_9GAMM</name>